<reference evidence="11" key="1">
    <citation type="submission" date="2016-10" db="EMBL/GenBank/DDBJ databases">
        <authorList>
            <person name="Benchimol M."/>
            <person name="Almeida L.G."/>
            <person name="Vasconcelos A.T."/>
            <person name="Perreira-Neves A."/>
            <person name="Rosa I.A."/>
            <person name="Tasca T."/>
            <person name="Bogo M.R."/>
            <person name="de Souza W."/>
        </authorList>
    </citation>
    <scope>NUCLEOTIDE SEQUENCE [LARGE SCALE GENOMIC DNA]</scope>
    <source>
        <strain evidence="11">K</strain>
    </source>
</reference>
<comment type="caution">
    <text evidence="11">The sequence shown here is derived from an EMBL/GenBank/DDBJ whole genome shotgun (WGS) entry which is preliminary data.</text>
</comment>
<name>A0A1J4JP93_9EUKA</name>
<evidence type="ECO:0000256" key="6">
    <source>
        <dbReference type="ARBA" id="ARBA00047761"/>
    </source>
</evidence>
<evidence type="ECO:0000256" key="7">
    <source>
        <dbReference type="ARBA" id="ARBA00048336"/>
    </source>
</evidence>
<dbReference type="GO" id="GO:0046872">
    <property type="term" value="F:metal ion binding"/>
    <property type="evidence" value="ECO:0007669"/>
    <property type="project" value="UniProtKB-KW"/>
</dbReference>
<evidence type="ECO:0000259" key="10">
    <source>
        <dbReference type="PROSITE" id="PS00125"/>
    </source>
</evidence>
<comment type="catalytic activity">
    <reaction evidence="7 8">
        <text>O-phospho-L-threonyl-[protein] + H2O = L-threonyl-[protein] + phosphate</text>
        <dbReference type="Rhea" id="RHEA:47004"/>
        <dbReference type="Rhea" id="RHEA-COMP:11060"/>
        <dbReference type="Rhea" id="RHEA-COMP:11605"/>
        <dbReference type="ChEBI" id="CHEBI:15377"/>
        <dbReference type="ChEBI" id="CHEBI:30013"/>
        <dbReference type="ChEBI" id="CHEBI:43474"/>
        <dbReference type="ChEBI" id="CHEBI:61977"/>
        <dbReference type="EC" id="3.1.3.16"/>
    </reaction>
</comment>
<evidence type="ECO:0000313" key="12">
    <source>
        <dbReference type="Proteomes" id="UP000179807"/>
    </source>
</evidence>
<evidence type="ECO:0000256" key="5">
    <source>
        <dbReference type="ARBA" id="ARBA00023211"/>
    </source>
</evidence>
<evidence type="ECO:0000256" key="3">
    <source>
        <dbReference type="ARBA" id="ARBA00022801"/>
    </source>
</evidence>
<keyword evidence="3 8" id="KW-0378">Hydrolase</keyword>
<comment type="similarity">
    <text evidence="8">Belongs to the PPP phosphatase family.</text>
</comment>
<feature type="compositionally biased region" description="Polar residues" evidence="9">
    <location>
        <begin position="171"/>
        <end position="187"/>
    </location>
</feature>
<gene>
    <name evidence="11" type="ORF">TRFO_07886</name>
</gene>
<dbReference type="PANTHER" id="PTHR11668:SF300">
    <property type="entry name" value="SERINE_THREONINE-PROTEIN PHOSPHATASE"/>
    <property type="match status" value="1"/>
</dbReference>
<dbReference type="VEuPathDB" id="TrichDB:TRFO_07886"/>
<dbReference type="AlphaFoldDB" id="A0A1J4JP93"/>
<organism evidence="11 12">
    <name type="scientific">Tritrichomonas foetus</name>
    <dbReference type="NCBI Taxonomy" id="1144522"/>
    <lineage>
        <taxon>Eukaryota</taxon>
        <taxon>Metamonada</taxon>
        <taxon>Parabasalia</taxon>
        <taxon>Tritrichomonadida</taxon>
        <taxon>Tritrichomonadidae</taxon>
        <taxon>Tritrichomonas</taxon>
    </lineage>
</organism>
<dbReference type="EMBL" id="MLAK01000949">
    <property type="protein sequence ID" value="OHT00562.1"/>
    <property type="molecule type" value="Genomic_DNA"/>
</dbReference>
<dbReference type="Proteomes" id="UP000179807">
    <property type="component" value="Unassembled WGS sequence"/>
</dbReference>
<comment type="cofactor">
    <cofactor evidence="1">
        <name>Mn(2+)</name>
        <dbReference type="ChEBI" id="CHEBI:29035"/>
    </cofactor>
</comment>
<accession>A0A1J4JP93</accession>
<keyword evidence="4" id="KW-0904">Protein phosphatase</keyword>
<dbReference type="RefSeq" id="XP_068353698.1">
    <property type="nucleotide sequence ID" value="XM_068493966.1"/>
</dbReference>
<evidence type="ECO:0000256" key="2">
    <source>
        <dbReference type="ARBA" id="ARBA00022723"/>
    </source>
</evidence>
<protein>
    <recommendedName>
        <fullName evidence="8">Serine/threonine-protein phosphatase</fullName>
        <ecNumber evidence="8">3.1.3.16</ecNumber>
    </recommendedName>
</protein>
<dbReference type="GeneID" id="94828670"/>
<dbReference type="PANTHER" id="PTHR11668">
    <property type="entry name" value="SERINE/THREONINE PROTEIN PHOSPHATASE"/>
    <property type="match status" value="1"/>
</dbReference>
<dbReference type="EC" id="3.1.3.16" evidence="8"/>
<evidence type="ECO:0000256" key="1">
    <source>
        <dbReference type="ARBA" id="ARBA00001936"/>
    </source>
</evidence>
<proteinExistence type="inferred from homology"/>
<keyword evidence="12" id="KW-1185">Reference proteome</keyword>
<evidence type="ECO:0000256" key="9">
    <source>
        <dbReference type="SAM" id="MobiDB-lite"/>
    </source>
</evidence>
<dbReference type="PROSITE" id="PS00125">
    <property type="entry name" value="SER_THR_PHOSPHATASE"/>
    <property type="match status" value="1"/>
</dbReference>
<dbReference type="InterPro" id="IPR006186">
    <property type="entry name" value="Ser/Thr-sp_prot-phosphatase"/>
</dbReference>
<evidence type="ECO:0000256" key="4">
    <source>
        <dbReference type="ARBA" id="ARBA00022912"/>
    </source>
</evidence>
<sequence length="501" mass="55957">MSCGDTSFFVFQMFTELFQGGDEDIAKIGTEVPLPSFTKDCVFSVFKQILALVKKNPQPVVDVKSPCKIIGDLHGNFHDLLRIFAQSGEYYNETFIFLGDYVDRGCYSLETLMLLFAFKLQFPNNVILLRGNHEFESINRIYGFYSEMITHYGRKGEGEEEEPSNKDIISGQISPQKTDSNKGSSNKENLDQKVNICDHSNASSKRTDGSVLVQSLPKNNAANPPNKDSKEKKNNSENQVDESLFHLANEIFSFLPFAAVIDGKRLCLHGGIGPNVKSLDEIRRIPLPIVNYNNKMINEIVWSDPSQSCQNFGESERGQGQYFGPLAAYQFLQSSNLLTLIRAHQCVAQGVEDPFGNRLVITVFSSSNYGLQGNFGGFLRYENDEFRVSQFLPMTFRKREEAVKSTVRMSPSIIKKPLFLSKCTSIYNPITLRASNSENVHRKKRTVSFSKPSFISGNGSKLLIISGNSSSTSLSVKSPLSGERRGGQPIKLLDENGSFIV</sequence>
<dbReference type="InterPro" id="IPR029052">
    <property type="entry name" value="Metallo-depent_PP-like"/>
</dbReference>
<feature type="region of interest" description="Disordered" evidence="9">
    <location>
        <begin position="155"/>
        <end position="237"/>
    </location>
</feature>
<dbReference type="GO" id="GO:0005634">
    <property type="term" value="C:nucleus"/>
    <property type="evidence" value="ECO:0007669"/>
    <property type="project" value="TreeGrafter"/>
</dbReference>
<dbReference type="InterPro" id="IPR050341">
    <property type="entry name" value="PP1_catalytic_subunit"/>
</dbReference>
<keyword evidence="5" id="KW-0464">Manganese</keyword>
<dbReference type="GO" id="GO:0004722">
    <property type="term" value="F:protein serine/threonine phosphatase activity"/>
    <property type="evidence" value="ECO:0007669"/>
    <property type="project" value="UniProtKB-EC"/>
</dbReference>
<feature type="domain" description="Serine/threonine specific protein phosphatases" evidence="10">
    <location>
        <begin position="129"/>
        <end position="134"/>
    </location>
</feature>
<keyword evidence="2" id="KW-0479">Metal-binding</keyword>
<feature type="compositionally biased region" description="Low complexity" evidence="9">
    <location>
        <begin position="217"/>
        <end position="226"/>
    </location>
</feature>
<dbReference type="Pfam" id="PF00149">
    <property type="entry name" value="Metallophos"/>
    <property type="match status" value="2"/>
</dbReference>
<evidence type="ECO:0000313" key="11">
    <source>
        <dbReference type="EMBL" id="OHT00562.1"/>
    </source>
</evidence>
<dbReference type="InterPro" id="IPR004843">
    <property type="entry name" value="Calcineurin-like_PHP"/>
</dbReference>
<dbReference type="SMART" id="SM00156">
    <property type="entry name" value="PP2Ac"/>
    <property type="match status" value="1"/>
</dbReference>
<comment type="catalytic activity">
    <reaction evidence="6">
        <text>O-phospho-L-seryl-[protein] + H2O = L-seryl-[protein] + phosphate</text>
        <dbReference type="Rhea" id="RHEA:20629"/>
        <dbReference type="Rhea" id="RHEA-COMP:9863"/>
        <dbReference type="Rhea" id="RHEA-COMP:11604"/>
        <dbReference type="ChEBI" id="CHEBI:15377"/>
        <dbReference type="ChEBI" id="CHEBI:29999"/>
        <dbReference type="ChEBI" id="CHEBI:43474"/>
        <dbReference type="ChEBI" id="CHEBI:83421"/>
        <dbReference type="EC" id="3.1.3.16"/>
    </reaction>
</comment>
<dbReference type="Gene3D" id="3.60.21.10">
    <property type="match status" value="1"/>
</dbReference>
<dbReference type="SUPFAM" id="SSF56300">
    <property type="entry name" value="Metallo-dependent phosphatases"/>
    <property type="match status" value="1"/>
</dbReference>
<dbReference type="GO" id="GO:0005737">
    <property type="term" value="C:cytoplasm"/>
    <property type="evidence" value="ECO:0007669"/>
    <property type="project" value="TreeGrafter"/>
</dbReference>
<dbReference type="PRINTS" id="PR00114">
    <property type="entry name" value="STPHPHTASE"/>
</dbReference>
<dbReference type="CDD" id="cd00144">
    <property type="entry name" value="MPP_PPP_family"/>
    <property type="match status" value="1"/>
</dbReference>
<evidence type="ECO:0000256" key="8">
    <source>
        <dbReference type="RuleBase" id="RU004273"/>
    </source>
</evidence>